<protein>
    <submittedName>
        <fullName evidence="6">Uncharacterized protein</fullName>
    </submittedName>
</protein>
<keyword evidence="4" id="KW-1133">Transmembrane helix</keyword>
<organism evidence="6 7">
    <name type="scientific">Aspergillus homomorphus (strain CBS 101889)</name>
    <dbReference type="NCBI Taxonomy" id="1450537"/>
    <lineage>
        <taxon>Eukaryota</taxon>
        <taxon>Fungi</taxon>
        <taxon>Dikarya</taxon>
        <taxon>Ascomycota</taxon>
        <taxon>Pezizomycotina</taxon>
        <taxon>Eurotiomycetes</taxon>
        <taxon>Eurotiomycetidae</taxon>
        <taxon>Eurotiales</taxon>
        <taxon>Aspergillaceae</taxon>
        <taxon>Aspergillus</taxon>
        <taxon>Aspergillus subgen. Circumdati</taxon>
    </lineage>
</organism>
<name>A0A395HJA8_ASPHC</name>
<keyword evidence="3" id="KW-0812">Transmembrane</keyword>
<dbReference type="GO" id="GO:0022857">
    <property type="term" value="F:transmembrane transporter activity"/>
    <property type="evidence" value="ECO:0007669"/>
    <property type="project" value="TreeGrafter"/>
</dbReference>
<evidence type="ECO:0000313" key="7">
    <source>
        <dbReference type="Proteomes" id="UP000248961"/>
    </source>
</evidence>
<proteinExistence type="predicted"/>
<keyword evidence="7" id="KW-1185">Reference proteome</keyword>
<reference evidence="6 7" key="1">
    <citation type="submission" date="2018-02" db="EMBL/GenBank/DDBJ databases">
        <title>The genomes of Aspergillus section Nigri reveals drivers in fungal speciation.</title>
        <authorList>
            <consortium name="DOE Joint Genome Institute"/>
            <person name="Vesth T.C."/>
            <person name="Nybo J."/>
            <person name="Theobald S."/>
            <person name="Brandl J."/>
            <person name="Frisvad J.C."/>
            <person name="Nielsen K.F."/>
            <person name="Lyhne E.K."/>
            <person name="Kogle M.E."/>
            <person name="Kuo A."/>
            <person name="Riley R."/>
            <person name="Clum A."/>
            <person name="Nolan M."/>
            <person name="Lipzen A."/>
            <person name="Salamov A."/>
            <person name="Henrissat B."/>
            <person name="Wiebenga A."/>
            <person name="De vries R.P."/>
            <person name="Grigoriev I.V."/>
            <person name="Mortensen U.H."/>
            <person name="Andersen M.R."/>
            <person name="Baker S.E."/>
        </authorList>
    </citation>
    <scope>NUCLEOTIDE SEQUENCE [LARGE SCALE GENOMIC DNA]</scope>
    <source>
        <strain evidence="6 7">CBS 101889</strain>
    </source>
</reference>
<dbReference type="AlphaFoldDB" id="A0A395HJA8"/>
<evidence type="ECO:0000256" key="4">
    <source>
        <dbReference type="ARBA" id="ARBA00022989"/>
    </source>
</evidence>
<dbReference type="Proteomes" id="UP000248961">
    <property type="component" value="Unassembled WGS sequence"/>
</dbReference>
<dbReference type="VEuPathDB" id="FungiDB:BO97DRAFT_428735"/>
<evidence type="ECO:0000256" key="5">
    <source>
        <dbReference type="ARBA" id="ARBA00023136"/>
    </source>
</evidence>
<keyword evidence="2" id="KW-0813">Transport</keyword>
<evidence type="ECO:0000256" key="2">
    <source>
        <dbReference type="ARBA" id="ARBA00022448"/>
    </source>
</evidence>
<dbReference type="RefSeq" id="XP_025547186.1">
    <property type="nucleotide sequence ID" value="XM_025697318.1"/>
</dbReference>
<dbReference type="EMBL" id="KZ824320">
    <property type="protein sequence ID" value="RAL08032.1"/>
    <property type="molecule type" value="Genomic_DNA"/>
</dbReference>
<dbReference type="PANTHER" id="PTHR43791">
    <property type="entry name" value="PERMEASE-RELATED"/>
    <property type="match status" value="1"/>
</dbReference>
<accession>A0A395HJA8</accession>
<gene>
    <name evidence="6" type="ORF">BO97DRAFT_428735</name>
</gene>
<dbReference type="GeneID" id="37201607"/>
<evidence type="ECO:0000256" key="1">
    <source>
        <dbReference type="ARBA" id="ARBA00004141"/>
    </source>
</evidence>
<dbReference type="GO" id="GO:0016020">
    <property type="term" value="C:membrane"/>
    <property type="evidence" value="ECO:0007669"/>
    <property type="project" value="UniProtKB-SubCell"/>
</dbReference>
<dbReference type="PANTHER" id="PTHR43791:SF36">
    <property type="entry name" value="TRANSPORTER, PUTATIVE (AFU_ORTHOLOGUE AFUA_6G08340)-RELATED"/>
    <property type="match status" value="1"/>
</dbReference>
<evidence type="ECO:0000313" key="6">
    <source>
        <dbReference type="EMBL" id="RAL08032.1"/>
    </source>
</evidence>
<dbReference type="OrthoDB" id="6132182at2759"/>
<comment type="subcellular location">
    <subcellularLocation>
        <location evidence="1">Membrane</location>
        <topology evidence="1">Multi-pass membrane protein</topology>
    </subcellularLocation>
</comment>
<evidence type="ECO:0000256" key="3">
    <source>
        <dbReference type="ARBA" id="ARBA00022692"/>
    </source>
</evidence>
<sequence>MSSNNTKSGKLGPWGLFKEVFNWYPTNYPANERKLLFKLDLSILAFACLWFFVKYLDQTNISNAYVNGLKEDFKLNGNQLNNHIALISEELR</sequence>
<dbReference type="STRING" id="1450537.A0A395HJA8"/>
<keyword evidence="5" id="KW-0472">Membrane</keyword>